<evidence type="ECO:0000313" key="3">
    <source>
        <dbReference type="EMBL" id="KKG66208.1"/>
    </source>
</evidence>
<proteinExistence type="predicted"/>
<evidence type="ECO:0000313" key="4">
    <source>
        <dbReference type="Proteomes" id="UP000034188"/>
    </source>
</evidence>
<dbReference type="Proteomes" id="UP000034188">
    <property type="component" value="Unassembled WGS sequence"/>
</dbReference>
<accession>A0A0F8IRY6</accession>
<dbReference type="EMBL" id="JJPJ01000016">
    <property type="protein sequence ID" value="KKG66208.1"/>
    <property type="molecule type" value="Genomic_DNA"/>
</dbReference>
<dbReference type="EMBL" id="JJPK01000055">
    <property type="protein sequence ID" value="KKG62235.1"/>
    <property type="molecule type" value="Genomic_DNA"/>
</dbReference>
<dbReference type="AlphaFoldDB" id="A0A0F8IRY6"/>
<dbReference type="RefSeq" id="WP_048038893.1">
    <property type="nucleotide sequence ID" value="NZ_JJPJ01000016.1"/>
</dbReference>
<evidence type="ECO:0000313" key="5">
    <source>
        <dbReference type="Proteomes" id="UP000034279"/>
    </source>
</evidence>
<evidence type="ECO:0000313" key="1">
    <source>
        <dbReference type="EMBL" id="KKG49236.1"/>
    </source>
</evidence>
<reference evidence="4 5" key="1">
    <citation type="journal article" date="2015" name="ISME J.">
        <title>Genomic and phenotypic differentiation among Methanosarcina mazei populations from Columbia River sediment.</title>
        <authorList>
            <person name="Youngblut N.D."/>
            <person name="Wirth J.S."/>
            <person name="Henriksen J.R."/>
            <person name="Smith M."/>
            <person name="Simon H."/>
            <person name="Metcalf W.W."/>
            <person name="Whitaker R.J."/>
        </authorList>
    </citation>
    <scope>NUCLEOTIDE SEQUENCE [LARGE SCALE GENOMIC DNA]</scope>
    <source>
        <strain evidence="1 4">3.F.T.1A.1</strain>
        <strain evidence="3 5">3.F.T.1A.2</strain>
        <strain evidence="2 6">3.F.T.1A.4</strain>
    </source>
</reference>
<gene>
    <name evidence="1" type="ORF">DU33_16125</name>
    <name evidence="2" type="ORF">DU45_19065</name>
    <name evidence="3" type="ORF">DU64_15450</name>
</gene>
<name>A0A0F8IRY6_METMZ</name>
<dbReference type="EMBL" id="JJPI01000153">
    <property type="protein sequence ID" value="KKG49236.1"/>
    <property type="molecule type" value="Genomic_DNA"/>
</dbReference>
<comment type="caution">
    <text evidence="3">The sequence shown here is derived from an EMBL/GenBank/DDBJ whole genome shotgun (WGS) entry which is preliminary data.</text>
</comment>
<dbReference type="Proteomes" id="UP000034566">
    <property type="component" value="Unassembled WGS sequence"/>
</dbReference>
<evidence type="ECO:0000313" key="2">
    <source>
        <dbReference type="EMBL" id="KKG62235.1"/>
    </source>
</evidence>
<organism evidence="3 5">
    <name type="scientific">Methanosarcina mazei</name>
    <name type="common">Methanosarcina frisia</name>
    <dbReference type="NCBI Taxonomy" id="2209"/>
    <lineage>
        <taxon>Archaea</taxon>
        <taxon>Methanobacteriati</taxon>
        <taxon>Methanobacteriota</taxon>
        <taxon>Stenosarchaea group</taxon>
        <taxon>Methanomicrobia</taxon>
        <taxon>Methanosarcinales</taxon>
        <taxon>Methanosarcinaceae</taxon>
        <taxon>Methanosarcina</taxon>
    </lineage>
</organism>
<sequence>MSIQTMKKELLELKRAAALENKNSEDYRIKNMTDEELQDEIDRDLKKLGFKSQADFIEAAKNFVLVHDPGANVTHDYAIEKRFFELTEDFKVFEEFLRKYSILELEQ</sequence>
<dbReference type="Proteomes" id="UP000034279">
    <property type="component" value="Unassembled WGS sequence"/>
</dbReference>
<protein>
    <submittedName>
        <fullName evidence="3">Uncharacterized protein</fullName>
    </submittedName>
</protein>
<evidence type="ECO:0000313" key="6">
    <source>
        <dbReference type="Proteomes" id="UP000034566"/>
    </source>
</evidence>
<dbReference type="PATRIC" id="fig|2209.42.peg.3552"/>